<evidence type="ECO:0008006" key="3">
    <source>
        <dbReference type="Google" id="ProtNLM"/>
    </source>
</evidence>
<keyword evidence="2" id="KW-1185">Reference proteome</keyword>
<gene>
    <name evidence="1" type="ORF">CSEC_1138</name>
</gene>
<dbReference type="OrthoDB" id="21113at2"/>
<dbReference type="Pfam" id="PF10962">
    <property type="entry name" value="DUF2764"/>
    <property type="match status" value="1"/>
</dbReference>
<protein>
    <recommendedName>
        <fullName evidence="3">DUF2764 domain-containing protein</fullName>
    </recommendedName>
</protein>
<evidence type="ECO:0000313" key="1">
    <source>
        <dbReference type="EMBL" id="CDR33964.1"/>
    </source>
</evidence>
<reference evidence="1" key="1">
    <citation type="submission" date="2013-12" db="EMBL/GenBank/DDBJ databases">
        <authorList>
            <person name="Linke B."/>
        </authorList>
    </citation>
    <scope>NUCLEOTIDE SEQUENCE [LARGE SCALE GENOMIC DNA]</scope>
    <source>
        <strain evidence="1">CRIB-18</strain>
    </source>
</reference>
<dbReference type="InterPro" id="IPR024492">
    <property type="entry name" value="DUF2764"/>
</dbReference>
<proteinExistence type="predicted"/>
<accession>A0A090DZ45</accession>
<reference evidence="1" key="2">
    <citation type="submission" date="2014-09" db="EMBL/GenBank/DDBJ databases">
        <title>Criblamydia sequanensis harbors a mega-plasmid encoding arsenite resistance.</title>
        <authorList>
            <person name="Bertelli C."/>
            <person name="Goesmann A."/>
            <person name="Greub G."/>
        </authorList>
    </citation>
    <scope>NUCLEOTIDE SEQUENCE [LARGE SCALE GENOMIC DNA]</scope>
    <source>
        <strain evidence="1">CRIB-18</strain>
    </source>
</reference>
<dbReference type="EMBL" id="CCEJ010000004">
    <property type="protein sequence ID" value="CDR33964.1"/>
    <property type="molecule type" value="Genomic_DNA"/>
</dbReference>
<dbReference type="Proteomes" id="UP000031552">
    <property type="component" value="Unassembled WGS sequence"/>
</dbReference>
<name>A0A090DZ45_9BACT</name>
<organism evidence="1 2">
    <name type="scientific">Candidatus Criblamydia sequanensis CRIB-18</name>
    <dbReference type="NCBI Taxonomy" id="1437425"/>
    <lineage>
        <taxon>Bacteria</taxon>
        <taxon>Pseudomonadati</taxon>
        <taxon>Chlamydiota</taxon>
        <taxon>Chlamydiia</taxon>
        <taxon>Parachlamydiales</taxon>
        <taxon>Candidatus Criblamydiaceae</taxon>
        <taxon>Candidatus Criblamydia</taxon>
    </lineage>
</organism>
<dbReference type="RefSeq" id="WP_041017475.1">
    <property type="nucleotide sequence ID" value="NZ_CCEJ010000004.1"/>
</dbReference>
<dbReference type="STRING" id="1437425.CSEC_1138"/>
<dbReference type="eggNOG" id="ENOG502ZC7E">
    <property type="taxonomic scope" value="Bacteria"/>
</dbReference>
<sequence length="259" mass="31059">MTQYFFLGSLLPPLEFGTIPEMSYKELVVYLETNLSKEDQKKLQVLRRLIDLYYLRSFWKEEKIGEKGNFNENELEEALLTRTGFPDYVYNFLEKYENTDERLKHFSELLAVFFDEEISKNDGFLRKFLQLERESRLVMMAFRAKRYNRDLINELQFEDPNDEIVAEIISQKDAPSFEPPDKYIELKSIFEEYGEDPIKLEQHFLKWKFEKIQEMQGVELFSIDSLLGYVARLFFVEKWNELNQEQGLKILDSLLKEAK</sequence>
<comment type="caution">
    <text evidence="1">The sequence shown here is derived from an EMBL/GenBank/DDBJ whole genome shotgun (WGS) entry which is preliminary data.</text>
</comment>
<evidence type="ECO:0000313" key="2">
    <source>
        <dbReference type="Proteomes" id="UP000031552"/>
    </source>
</evidence>
<dbReference type="AlphaFoldDB" id="A0A090DZ45"/>